<evidence type="ECO:0000313" key="1">
    <source>
        <dbReference type="EMBL" id="QVR48639.1"/>
    </source>
</evidence>
<sequence>MIPQLIPTAKPGEYMLPVRRKSRPYVDWAFGSRAVGVVEVDRNRVWTSEAVGNDYFIFLQDDPAVRHKVLTKENVKRFAFDFDALMQPVVGYVIGDDSFVDFPTPTGVETRKYEGHRDVCVTFDDPSEAAYNLSDVIITLLNDAGELLCYVQREGYNVKHVLKTGATKNHRIYNVGMTTARRIQWKVTPEIT</sequence>
<dbReference type="Proteomes" id="UP000682369">
    <property type="component" value="Segment"/>
</dbReference>
<dbReference type="EMBL" id="MW960043">
    <property type="protein sequence ID" value="QVR48639.1"/>
    <property type="molecule type" value="Genomic_DNA"/>
</dbReference>
<protein>
    <submittedName>
        <fullName evidence="1">Tail fiber protein</fullName>
    </submittedName>
</protein>
<proteinExistence type="predicted"/>
<organism evidence="1 2">
    <name type="scientific">Stenotrophomonas phage BUCT609</name>
    <dbReference type="NCBI Taxonomy" id="2834250"/>
    <lineage>
        <taxon>Viruses</taxon>
        <taxon>Duplodnaviria</taxon>
        <taxon>Heunggongvirae</taxon>
        <taxon>Uroviricota</taxon>
        <taxon>Caudoviricetes</taxon>
        <taxon>Autographivirales</taxon>
        <taxon>Autonotataviridae</taxon>
        <taxon>Gujervirinae</taxon>
        <taxon>Maltophvirus</taxon>
        <taxon>Maltophvirus BUCT609</taxon>
    </lineage>
</organism>
<keyword evidence="2" id="KW-1185">Reference proteome</keyword>
<evidence type="ECO:0000313" key="2">
    <source>
        <dbReference type="Proteomes" id="UP000682369"/>
    </source>
</evidence>
<accession>A0A8E6UR85</accession>
<name>A0A8E6UR85_9CAUD</name>
<reference evidence="1" key="1">
    <citation type="submission" date="2021-04" db="EMBL/GenBank/DDBJ databases">
        <authorList>
            <person name="Han K."/>
            <person name="Tian F."/>
            <person name="Li F."/>
            <person name="Tong Y."/>
        </authorList>
    </citation>
    <scope>NUCLEOTIDE SEQUENCE</scope>
</reference>